<feature type="transmembrane region" description="Helical" evidence="6">
    <location>
        <begin position="127"/>
        <end position="148"/>
    </location>
</feature>
<evidence type="ECO:0000256" key="3">
    <source>
        <dbReference type="ARBA" id="ARBA00022692"/>
    </source>
</evidence>
<dbReference type="Pfam" id="PF07690">
    <property type="entry name" value="MFS_1"/>
    <property type="match status" value="1"/>
</dbReference>
<evidence type="ECO:0000259" key="7">
    <source>
        <dbReference type="PROSITE" id="PS50850"/>
    </source>
</evidence>
<evidence type="ECO:0000313" key="9">
    <source>
        <dbReference type="Proteomes" id="UP000295633"/>
    </source>
</evidence>
<feature type="transmembrane region" description="Helical" evidence="6">
    <location>
        <begin position="271"/>
        <end position="292"/>
    </location>
</feature>
<evidence type="ECO:0000256" key="2">
    <source>
        <dbReference type="ARBA" id="ARBA00022475"/>
    </source>
</evidence>
<dbReference type="CDD" id="cd17324">
    <property type="entry name" value="MFS_NepI_like"/>
    <property type="match status" value="1"/>
</dbReference>
<sequence length="417" mass="42246">MAAPAGDAAPYARRMTTSTAPVPTTAAAAPRFPFGALLLLSFAVFVTVTAESLPAGLLPEMVEGLQTDPLGVGLLISVWALTVIVTSVPLARLTARFDRRLVAGGALAVFAVANAATALAPTYEAAVATRIAAGVAHGLFWAIVIVYATSLLAPSHLGRGLALVTAGGTVATLAGLPAGALIAQLLSWRWAFGALAAVALVLAVIILIRLPRRVPEPALLRADRPRGADASLVPILLFAAASLVFALGQFATFTYVRPLLEVSAGVPEAQVPLLLFAYGAAGLAGVAVAGPLADHWPRASLVIILAGLVAAFGILTLAADTPLVYVALAGWGFAIGAFFPLQSSLLMRIATDRTRTLASAGTVVTFNVGIAVGPWLGDLVGGAAQPTAATALSGGAVLVSLLLVVAAVVRGFRRSDA</sequence>
<dbReference type="PANTHER" id="PTHR43124:SF3">
    <property type="entry name" value="CHLORAMPHENICOL EFFLUX PUMP RV0191"/>
    <property type="match status" value="1"/>
</dbReference>
<dbReference type="SUPFAM" id="SSF103473">
    <property type="entry name" value="MFS general substrate transporter"/>
    <property type="match status" value="1"/>
</dbReference>
<protein>
    <submittedName>
        <fullName evidence="8">MFS transporter</fullName>
    </submittedName>
</protein>
<keyword evidence="5 6" id="KW-0472">Membrane</keyword>
<feature type="domain" description="Major facilitator superfamily (MFS) profile" evidence="7">
    <location>
        <begin position="36"/>
        <end position="412"/>
    </location>
</feature>
<dbReference type="STRING" id="273677.BW34_00743"/>
<comment type="caution">
    <text evidence="8">The sequence shown here is derived from an EMBL/GenBank/DDBJ whole genome shotgun (WGS) entry which is preliminary data.</text>
</comment>
<comment type="subcellular location">
    <subcellularLocation>
        <location evidence="1">Cell membrane</location>
        <topology evidence="1">Multi-pass membrane protein</topology>
    </subcellularLocation>
</comment>
<feature type="transmembrane region" description="Helical" evidence="6">
    <location>
        <begin position="324"/>
        <end position="345"/>
    </location>
</feature>
<feature type="transmembrane region" description="Helical" evidence="6">
    <location>
        <begin position="32"/>
        <end position="50"/>
    </location>
</feature>
<evidence type="ECO:0000313" key="8">
    <source>
        <dbReference type="EMBL" id="TDL46136.1"/>
    </source>
</evidence>
<accession>A0A4R5YLJ4</accession>
<feature type="transmembrane region" description="Helical" evidence="6">
    <location>
        <begin position="102"/>
        <end position="121"/>
    </location>
</feature>
<proteinExistence type="predicted"/>
<dbReference type="InterPro" id="IPR050189">
    <property type="entry name" value="MFS_Efflux_Transporters"/>
</dbReference>
<feature type="transmembrane region" description="Helical" evidence="6">
    <location>
        <begin position="388"/>
        <end position="409"/>
    </location>
</feature>
<evidence type="ECO:0000256" key="1">
    <source>
        <dbReference type="ARBA" id="ARBA00004651"/>
    </source>
</evidence>
<feature type="transmembrane region" description="Helical" evidence="6">
    <location>
        <begin position="70"/>
        <end position="90"/>
    </location>
</feature>
<keyword evidence="3 6" id="KW-0812">Transmembrane</keyword>
<dbReference type="GO" id="GO:0005886">
    <property type="term" value="C:plasma membrane"/>
    <property type="evidence" value="ECO:0007669"/>
    <property type="project" value="UniProtKB-SubCell"/>
</dbReference>
<feature type="transmembrane region" description="Helical" evidence="6">
    <location>
        <begin position="357"/>
        <end position="376"/>
    </location>
</feature>
<feature type="transmembrane region" description="Helical" evidence="6">
    <location>
        <begin position="160"/>
        <end position="182"/>
    </location>
</feature>
<dbReference type="PANTHER" id="PTHR43124">
    <property type="entry name" value="PURINE EFFLUX PUMP PBUE"/>
    <property type="match status" value="1"/>
</dbReference>
<dbReference type="Gene3D" id="1.20.1250.20">
    <property type="entry name" value="MFS general substrate transporter like domains"/>
    <property type="match status" value="1"/>
</dbReference>
<reference evidence="8 9" key="1">
    <citation type="submission" date="2019-03" db="EMBL/GenBank/DDBJ databases">
        <title>Genome Sequencing and Assembly of Various Microbes Isolated from Partially Reclaimed Soil and Acid Mine Drainage (AMD) Site.</title>
        <authorList>
            <person name="Steinbock B."/>
            <person name="Bechtold R."/>
            <person name="Sevigny J.L."/>
            <person name="Thomas D."/>
            <person name="Cuthill L.R."/>
            <person name="Aveiro Johannsen E.J."/>
            <person name="Thomas K."/>
            <person name="Ghosh A."/>
        </authorList>
    </citation>
    <scope>NUCLEOTIDE SEQUENCE [LARGE SCALE GENOMIC DNA]</scope>
    <source>
        <strain evidence="8 9">F-B2</strain>
    </source>
</reference>
<evidence type="ECO:0000256" key="5">
    <source>
        <dbReference type="ARBA" id="ARBA00023136"/>
    </source>
</evidence>
<feature type="transmembrane region" description="Helical" evidence="6">
    <location>
        <begin position="231"/>
        <end position="251"/>
    </location>
</feature>
<keyword evidence="2" id="KW-1003">Cell membrane</keyword>
<evidence type="ECO:0000256" key="6">
    <source>
        <dbReference type="SAM" id="Phobius"/>
    </source>
</evidence>
<gene>
    <name evidence="8" type="ORF">E2R54_06840</name>
</gene>
<dbReference type="InterPro" id="IPR011701">
    <property type="entry name" value="MFS"/>
</dbReference>
<dbReference type="AlphaFoldDB" id="A0A4R5YLJ4"/>
<feature type="transmembrane region" description="Helical" evidence="6">
    <location>
        <begin position="299"/>
        <end position="318"/>
    </location>
</feature>
<evidence type="ECO:0000256" key="4">
    <source>
        <dbReference type="ARBA" id="ARBA00022989"/>
    </source>
</evidence>
<name>A0A4R5YLJ4_9MICO</name>
<keyword evidence="4 6" id="KW-1133">Transmembrane helix</keyword>
<dbReference type="Proteomes" id="UP000295633">
    <property type="component" value="Unassembled WGS sequence"/>
</dbReference>
<dbReference type="InterPro" id="IPR036259">
    <property type="entry name" value="MFS_trans_sf"/>
</dbReference>
<dbReference type="InterPro" id="IPR020846">
    <property type="entry name" value="MFS_dom"/>
</dbReference>
<dbReference type="PROSITE" id="PS50850">
    <property type="entry name" value="MFS"/>
    <property type="match status" value="1"/>
</dbReference>
<feature type="transmembrane region" description="Helical" evidence="6">
    <location>
        <begin position="188"/>
        <end position="210"/>
    </location>
</feature>
<dbReference type="EMBL" id="SMZX01000001">
    <property type="protein sequence ID" value="TDL46136.1"/>
    <property type="molecule type" value="Genomic_DNA"/>
</dbReference>
<dbReference type="GO" id="GO:0022857">
    <property type="term" value="F:transmembrane transporter activity"/>
    <property type="evidence" value="ECO:0007669"/>
    <property type="project" value="InterPro"/>
</dbReference>
<organism evidence="8 9">
    <name type="scientific">Microbacterium oleivorans</name>
    <dbReference type="NCBI Taxonomy" id="273677"/>
    <lineage>
        <taxon>Bacteria</taxon>
        <taxon>Bacillati</taxon>
        <taxon>Actinomycetota</taxon>
        <taxon>Actinomycetes</taxon>
        <taxon>Micrococcales</taxon>
        <taxon>Microbacteriaceae</taxon>
        <taxon>Microbacterium</taxon>
    </lineage>
</organism>